<dbReference type="CDD" id="cd00475">
    <property type="entry name" value="Cis_IPPS"/>
    <property type="match status" value="1"/>
</dbReference>
<keyword evidence="1 3" id="KW-0808">Transferase</keyword>
<dbReference type="InterPro" id="IPR018520">
    <property type="entry name" value="UPP_synth-like_CS"/>
</dbReference>
<dbReference type="Pfam" id="PF01255">
    <property type="entry name" value="Prenyltransf"/>
    <property type="match status" value="1"/>
</dbReference>
<name>A0ABW5GN28_9PSEU</name>
<evidence type="ECO:0000313" key="5">
    <source>
        <dbReference type="Proteomes" id="UP001597419"/>
    </source>
</evidence>
<dbReference type="GO" id="GO:0016740">
    <property type="term" value="F:transferase activity"/>
    <property type="evidence" value="ECO:0007669"/>
    <property type="project" value="UniProtKB-KW"/>
</dbReference>
<keyword evidence="5" id="KW-1185">Reference proteome</keyword>
<comment type="caution">
    <text evidence="4">The sequence shown here is derived from an EMBL/GenBank/DDBJ whole genome shotgun (WGS) entry which is preliminary data.</text>
</comment>
<dbReference type="PROSITE" id="PS01066">
    <property type="entry name" value="UPP_SYNTHASE"/>
    <property type="match status" value="1"/>
</dbReference>
<feature type="binding site" evidence="3">
    <location>
        <position position="86"/>
    </location>
    <ligand>
        <name>substrate</name>
    </ligand>
</feature>
<feature type="active site" evidence="3">
    <location>
        <position position="33"/>
    </location>
</feature>
<dbReference type="EC" id="2.5.1.-" evidence="3"/>
<protein>
    <recommendedName>
        <fullName evidence="3">Isoprenyl transferase</fullName>
        <ecNumber evidence="3">2.5.1.-</ecNumber>
    </recommendedName>
</protein>
<feature type="binding site" evidence="3">
    <location>
        <position position="203"/>
    </location>
    <ligand>
        <name>substrate</name>
    </ligand>
</feature>
<feature type="binding site" evidence="3">
    <location>
        <position position="33"/>
    </location>
    <ligand>
        <name>Mg(2+)</name>
        <dbReference type="ChEBI" id="CHEBI:18420"/>
    </ligand>
</feature>
<dbReference type="HAMAP" id="MF_01139">
    <property type="entry name" value="ISPT"/>
    <property type="match status" value="1"/>
</dbReference>
<dbReference type="NCBIfam" id="TIGR00055">
    <property type="entry name" value="uppS"/>
    <property type="match status" value="1"/>
</dbReference>
<comment type="function">
    <text evidence="3">Catalyzes the condensation of isopentenyl diphosphate (IPP) with allylic pyrophosphates generating different type of terpenoids.</text>
</comment>
<dbReference type="InterPro" id="IPR001441">
    <property type="entry name" value="UPP_synth-like"/>
</dbReference>
<proteinExistence type="inferred from homology"/>
<evidence type="ECO:0000256" key="1">
    <source>
        <dbReference type="ARBA" id="ARBA00022679"/>
    </source>
</evidence>
<gene>
    <name evidence="4" type="primary">uppS</name>
    <name evidence="4" type="ORF">ACFSYJ_26835</name>
</gene>
<dbReference type="PANTHER" id="PTHR10291">
    <property type="entry name" value="DEHYDRODOLICHYL DIPHOSPHATE SYNTHASE FAMILY MEMBER"/>
    <property type="match status" value="1"/>
</dbReference>
<dbReference type="Gene3D" id="3.40.1180.10">
    <property type="entry name" value="Decaprenyl diphosphate synthase-like"/>
    <property type="match status" value="1"/>
</dbReference>
<evidence type="ECO:0000313" key="4">
    <source>
        <dbReference type="EMBL" id="MFD2462250.1"/>
    </source>
</evidence>
<feature type="binding site" evidence="3">
    <location>
        <position position="38"/>
    </location>
    <ligand>
        <name>substrate</name>
    </ligand>
</feature>
<sequence length="254" mass="27983">MGLAGIAYRQYTRLLWTRVRRGPVPRHVAMVLDGNRRWAREQGLDDVSLGHRRGFEHVVEVLRWCDAAGVGHVTLFWVSIDNLAKRAAPEAAALMRTIERVVPVLAATGRRVELAGHVDLLPDTTARVLKEAVEETRGIASPTLTLAVGYDGRVEIADAVRSLLDEAAADGRSAREVAATLTPDDIAAHLYTSGKPDPDLVIRTSGEQRLSGFLTWQAAFSRLHCVDVNWPGFREIDFLRALRTFAARTTSSAR</sequence>
<keyword evidence="3" id="KW-0479">Metal-binding</keyword>
<dbReference type="InterPro" id="IPR036424">
    <property type="entry name" value="UPP_synth-like_sf"/>
</dbReference>
<dbReference type="EMBL" id="JBHUKU010000015">
    <property type="protein sequence ID" value="MFD2462250.1"/>
    <property type="molecule type" value="Genomic_DNA"/>
</dbReference>
<comment type="cofactor">
    <cofactor evidence="3">
        <name>Mg(2+)</name>
        <dbReference type="ChEBI" id="CHEBI:18420"/>
    </cofactor>
    <text evidence="3">Binds 2 magnesium ions per subunit.</text>
</comment>
<evidence type="ECO:0000256" key="2">
    <source>
        <dbReference type="ARBA" id="ARBA00038453"/>
    </source>
</evidence>
<comment type="subunit">
    <text evidence="3">Homodimer.</text>
</comment>
<dbReference type="Proteomes" id="UP001597419">
    <property type="component" value="Unassembled WGS sequence"/>
</dbReference>
<organism evidence="4 5">
    <name type="scientific">Amycolatopsis samaneae</name>
    <dbReference type="NCBI Taxonomy" id="664691"/>
    <lineage>
        <taxon>Bacteria</taxon>
        <taxon>Bacillati</taxon>
        <taxon>Actinomycetota</taxon>
        <taxon>Actinomycetes</taxon>
        <taxon>Pseudonocardiales</taxon>
        <taxon>Pseudonocardiaceae</taxon>
        <taxon>Amycolatopsis</taxon>
    </lineage>
</organism>
<comment type="similarity">
    <text evidence="2">Belongs to the UPP synthase family. Z-FPP synthase subfamily.</text>
</comment>
<keyword evidence="3" id="KW-0460">Magnesium</keyword>
<feature type="binding site" evidence="3">
    <location>
        <begin position="209"/>
        <end position="211"/>
    </location>
    <ligand>
        <name>substrate</name>
    </ligand>
</feature>
<feature type="binding site" evidence="3">
    <location>
        <begin position="34"/>
        <end position="37"/>
    </location>
    <ligand>
        <name>substrate</name>
    </ligand>
</feature>
<accession>A0ABW5GN28</accession>
<feature type="binding site" evidence="3">
    <location>
        <position position="51"/>
    </location>
    <ligand>
        <name>substrate</name>
    </ligand>
</feature>
<dbReference type="PANTHER" id="PTHR10291:SF43">
    <property type="entry name" value="DEHYDRODOLICHYL DIPHOSPHATE SYNTHASE COMPLEX SUBUNIT DHDDS"/>
    <property type="match status" value="1"/>
</dbReference>
<feature type="binding site" evidence="3">
    <location>
        <begin position="79"/>
        <end position="81"/>
    </location>
    <ligand>
        <name>substrate</name>
    </ligand>
</feature>
<feature type="active site" description="Proton acceptor" evidence="3">
    <location>
        <position position="82"/>
    </location>
</feature>
<reference evidence="5" key="1">
    <citation type="journal article" date="2019" name="Int. J. Syst. Evol. Microbiol.">
        <title>The Global Catalogue of Microorganisms (GCM) 10K type strain sequencing project: providing services to taxonomists for standard genome sequencing and annotation.</title>
        <authorList>
            <consortium name="The Broad Institute Genomics Platform"/>
            <consortium name="The Broad Institute Genome Sequencing Center for Infectious Disease"/>
            <person name="Wu L."/>
            <person name="Ma J."/>
        </authorList>
    </citation>
    <scope>NUCLEOTIDE SEQUENCE [LARGE SCALE GENOMIC DNA]</scope>
    <source>
        <strain evidence="5">CGMCC 4.7643</strain>
    </source>
</reference>
<comment type="caution">
    <text evidence="3">Lacks conserved residue(s) required for the propagation of feature annotation.</text>
</comment>
<dbReference type="RefSeq" id="WP_345401241.1">
    <property type="nucleotide sequence ID" value="NZ_BAABHG010000012.1"/>
</dbReference>
<dbReference type="SUPFAM" id="SSF64005">
    <property type="entry name" value="Undecaprenyl diphosphate synthase"/>
    <property type="match status" value="1"/>
</dbReference>
<evidence type="ECO:0000256" key="3">
    <source>
        <dbReference type="HAMAP-Rule" id="MF_01139"/>
    </source>
</evidence>